<feature type="compositionally biased region" description="Low complexity" evidence="1">
    <location>
        <begin position="349"/>
        <end position="363"/>
    </location>
</feature>
<evidence type="ECO:0000313" key="3">
    <source>
        <dbReference type="Proteomes" id="UP001465976"/>
    </source>
</evidence>
<dbReference type="EMBL" id="JBAHYK010000464">
    <property type="protein sequence ID" value="KAL0573776.1"/>
    <property type="molecule type" value="Genomic_DNA"/>
</dbReference>
<comment type="caution">
    <text evidence="2">The sequence shown here is derived from an EMBL/GenBank/DDBJ whole genome shotgun (WGS) entry which is preliminary data.</text>
</comment>
<reference evidence="2 3" key="1">
    <citation type="submission" date="2024-02" db="EMBL/GenBank/DDBJ databases">
        <title>A draft genome for the cacao thread blight pathogen Marasmius crinis-equi.</title>
        <authorList>
            <person name="Cohen S.P."/>
            <person name="Baruah I.K."/>
            <person name="Amoako-Attah I."/>
            <person name="Bukari Y."/>
            <person name="Meinhardt L.W."/>
            <person name="Bailey B.A."/>
        </authorList>
    </citation>
    <scope>NUCLEOTIDE SEQUENCE [LARGE SCALE GENOMIC DNA]</scope>
    <source>
        <strain evidence="2 3">GH-76</strain>
    </source>
</reference>
<accession>A0ABR3FEM0</accession>
<dbReference type="Proteomes" id="UP001465976">
    <property type="component" value="Unassembled WGS sequence"/>
</dbReference>
<feature type="compositionally biased region" description="Low complexity" evidence="1">
    <location>
        <begin position="371"/>
        <end position="402"/>
    </location>
</feature>
<keyword evidence="3" id="KW-1185">Reference proteome</keyword>
<feature type="compositionally biased region" description="Polar residues" evidence="1">
    <location>
        <begin position="26"/>
        <end position="36"/>
    </location>
</feature>
<feature type="region of interest" description="Disordered" evidence="1">
    <location>
        <begin position="349"/>
        <end position="402"/>
    </location>
</feature>
<gene>
    <name evidence="2" type="ORF">V5O48_008163</name>
</gene>
<organism evidence="2 3">
    <name type="scientific">Marasmius crinis-equi</name>
    <dbReference type="NCBI Taxonomy" id="585013"/>
    <lineage>
        <taxon>Eukaryota</taxon>
        <taxon>Fungi</taxon>
        <taxon>Dikarya</taxon>
        <taxon>Basidiomycota</taxon>
        <taxon>Agaricomycotina</taxon>
        <taxon>Agaricomycetes</taxon>
        <taxon>Agaricomycetidae</taxon>
        <taxon>Agaricales</taxon>
        <taxon>Marasmiineae</taxon>
        <taxon>Marasmiaceae</taxon>
        <taxon>Marasmius</taxon>
    </lineage>
</organism>
<sequence>MSVSVQSTIQHPLQPSPKPSPKVQHRQPQSQPTSQPDVVDLGEDDLFSVPSDANTTAEPDLSATLSDPTKTSIAHLISLYGSSSSTAWLEFSRYKIWRANDEWMRTNPQAQFAPIQGYMQHGEWVYAWGNPVVGDDVTVLPAAAKAFVRFVQEEIEWEDEKGKKKRGGGKTVWCCTDLALEHVLAKKDFGMNWSAVECIHEEVLDPARIMEMTSDSYRGKEGVHAVKDLKKNLRRAERAGVKIEERTGVWTQEEKGEVERGLGEWRSVKGGKGVQIASTTGQPWIDEPHRRYLVAKHEGHIVGILILTPIHGPYAPPPPPPPAKKEVETGKPARLTIQQRLMNLTATKVNKAAPAPAPVSVPEKPARTHSRNASTSSTDTASSSSSSSPGPSPTFSRRSSSSSITLADEFSLDGTPSTPAQKAAAIAGSGTGYYLIKNAISFPDAPRGTSELLIHTGLGVLASASGSARAPKVTFGITASEHLIPVDNLSGWKITGLSKVYGKVAGTAGLLKRGDFRAKFLGLQQGEEQKAGTVPAYVCYPKEEGFGIEGIKGLLRVLRK</sequence>
<feature type="compositionally biased region" description="Polar residues" evidence="1">
    <location>
        <begin position="51"/>
        <end position="66"/>
    </location>
</feature>
<protein>
    <submittedName>
        <fullName evidence="2">Uncharacterized protein</fullName>
    </submittedName>
</protein>
<proteinExistence type="predicted"/>
<evidence type="ECO:0000256" key="1">
    <source>
        <dbReference type="SAM" id="MobiDB-lite"/>
    </source>
</evidence>
<feature type="compositionally biased region" description="Polar residues" evidence="1">
    <location>
        <begin position="1"/>
        <end position="13"/>
    </location>
</feature>
<name>A0ABR3FEM0_9AGAR</name>
<evidence type="ECO:0000313" key="2">
    <source>
        <dbReference type="EMBL" id="KAL0573776.1"/>
    </source>
</evidence>
<feature type="region of interest" description="Disordered" evidence="1">
    <location>
        <begin position="1"/>
        <end position="66"/>
    </location>
</feature>